<accession>A0ABQ9FJD3</accession>
<evidence type="ECO:0000256" key="2">
    <source>
        <dbReference type="ARBA" id="ARBA00010370"/>
    </source>
</evidence>
<feature type="domain" description="Peptidase metallopeptidase" evidence="9">
    <location>
        <begin position="2"/>
        <end position="115"/>
    </location>
</feature>
<evidence type="ECO:0000313" key="11">
    <source>
        <dbReference type="Proteomes" id="UP001217089"/>
    </source>
</evidence>
<keyword evidence="7" id="KW-0862">Zinc</keyword>
<dbReference type="PANTHER" id="PTHR10201">
    <property type="entry name" value="MATRIX METALLOPROTEINASE"/>
    <property type="match status" value="1"/>
</dbReference>
<dbReference type="InterPro" id="IPR021190">
    <property type="entry name" value="Pept_M10A"/>
</dbReference>
<dbReference type="SUPFAM" id="SSF55486">
    <property type="entry name" value="Metalloproteases ('zincins'), catalytic domain"/>
    <property type="match status" value="1"/>
</dbReference>
<dbReference type="Proteomes" id="UP001217089">
    <property type="component" value="Unassembled WGS sequence"/>
</dbReference>
<evidence type="ECO:0000256" key="6">
    <source>
        <dbReference type="ARBA" id="ARBA00022801"/>
    </source>
</evidence>
<keyword evidence="11" id="KW-1185">Reference proteome</keyword>
<dbReference type="PANTHER" id="PTHR10201:SF291">
    <property type="entry name" value="MATRIX METALLOPROTEINASE 1, ISOFORM C-RELATED"/>
    <property type="match status" value="1"/>
</dbReference>
<dbReference type="EMBL" id="JARBDR010000246">
    <property type="protein sequence ID" value="KAJ8317403.1"/>
    <property type="molecule type" value="Genomic_DNA"/>
</dbReference>
<comment type="similarity">
    <text evidence="2">Belongs to the peptidase M10A family.</text>
</comment>
<evidence type="ECO:0000256" key="3">
    <source>
        <dbReference type="ARBA" id="ARBA00022670"/>
    </source>
</evidence>
<dbReference type="InterPro" id="IPR006026">
    <property type="entry name" value="Peptidase_Metallo"/>
</dbReference>
<dbReference type="Pfam" id="PF00413">
    <property type="entry name" value="Peptidase_M10"/>
    <property type="match status" value="1"/>
</dbReference>
<proteinExistence type="inferred from homology"/>
<dbReference type="InterPro" id="IPR024079">
    <property type="entry name" value="MetalloPept_cat_dom_sf"/>
</dbReference>
<dbReference type="PRINTS" id="PR00138">
    <property type="entry name" value="MATRIXIN"/>
</dbReference>
<evidence type="ECO:0000259" key="9">
    <source>
        <dbReference type="SMART" id="SM00235"/>
    </source>
</evidence>
<keyword evidence="8" id="KW-0482">Metalloprotease</keyword>
<keyword evidence="4" id="KW-0479">Metal-binding</keyword>
<evidence type="ECO:0000256" key="5">
    <source>
        <dbReference type="ARBA" id="ARBA00022729"/>
    </source>
</evidence>
<dbReference type="SMART" id="SM00235">
    <property type="entry name" value="ZnMc"/>
    <property type="match status" value="1"/>
</dbReference>
<evidence type="ECO:0000256" key="1">
    <source>
        <dbReference type="ARBA" id="ARBA00001947"/>
    </source>
</evidence>
<evidence type="ECO:0000256" key="8">
    <source>
        <dbReference type="ARBA" id="ARBA00023049"/>
    </source>
</evidence>
<keyword evidence="3" id="KW-0645">Protease</keyword>
<evidence type="ECO:0000256" key="4">
    <source>
        <dbReference type="ARBA" id="ARBA00022723"/>
    </source>
</evidence>
<sequence length="115" mass="12849">MNPDIDIIFARYEHGDGFYNAFDGKGSTLAHAFLPGQAEGAGDVHFDEDENWTVSKTENPKGSVNMLAIAVHEFGHAIGLKHSRIPDSVMSAYYRKQDVKLHKSDIENIQRLYGK</sequence>
<protein>
    <recommendedName>
        <fullName evidence="9">Peptidase metallopeptidase domain-containing protein</fullName>
    </recommendedName>
</protein>
<dbReference type="Gene3D" id="3.40.390.10">
    <property type="entry name" value="Collagenase (Catalytic Domain)"/>
    <property type="match status" value="1"/>
</dbReference>
<gene>
    <name evidence="10" type="ORF">KUTeg_005307</name>
</gene>
<dbReference type="InterPro" id="IPR001818">
    <property type="entry name" value="Pept_M10_metallopeptidase"/>
</dbReference>
<comment type="caution">
    <text evidence="10">The sequence shown here is derived from an EMBL/GenBank/DDBJ whole genome shotgun (WGS) entry which is preliminary data.</text>
</comment>
<evidence type="ECO:0000313" key="10">
    <source>
        <dbReference type="EMBL" id="KAJ8317403.1"/>
    </source>
</evidence>
<keyword evidence="6" id="KW-0378">Hydrolase</keyword>
<keyword evidence="5" id="KW-0732">Signal</keyword>
<organism evidence="10 11">
    <name type="scientific">Tegillarca granosa</name>
    <name type="common">Malaysian cockle</name>
    <name type="synonym">Anadara granosa</name>
    <dbReference type="NCBI Taxonomy" id="220873"/>
    <lineage>
        <taxon>Eukaryota</taxon>
        <taxon>Metazoa</taxon>
        <taxon>Spiralia</taxon>
        <taxon>Lophotrochozoa</taxon>
        <taxon>Mollusca</taxon>
        <taxon>Bivalvia</taxon>
        <taxon>Autobranchia</taxon>
        <taxon>Pteriomorphia</taxon>
        <taxon>Arcoida</taxon>
        <taxon>Arcoidea</taxon>
        <taxon>Arcidae</taxon>
        <taxon>Tegillarca</taxon>
    </lineage>
</organism>
<name>A0ABQ9FJD3_TEGGR</name>
<reference evidence="10 11" key="1">
    <citation type="submission" date="2022-12" db="EMBL/GenBank/DDBJ databases">
        <title>Chromosome-level genome of Tegillarca granosa.</title>
        <authorList>
            <person name="Kim J."/>
        </authorList>
    </citation>
    <scope>NUCLEOTIDE SEQUENCE [LARGE SCALE GENOMIC DNA]</scope>
    <source>
        <strain evidence="10">Teg-2019</strain>
        <tissue evidence="10">Adductor muscle</tissue>
    </source>
</reference>
<comment type="cofactor">
    <cofactor evidence="1">
        <name>Zn(2+)</name>
        <dbReference type="ChEBI" id="CHEBI:29105"/>
    </cofactor>
</comment>
<evidence type="ECO:0000256" key="7">
    <source>
        <dbReference type="ARBA" id="ARBA00022833"/>
    </source>
</evidence>